<feature type="non-terminal residue" evidence="1">
    <location>
        <position position="356"/>
    </location>
</feature>
<accession>A0A0H5QYF7</accession>
<sequence length="356" mass="41150">MDKNPRSFIIGYYRRPQYAQDAHPVQLYYVLFRSACLVELGSLHPIITVFSCSMRGTKSRKVWDIHEFNIKQFEFFPPDADQHLPDADKVPFAINGNCCYRFESMSVKPNLMSRFSHWQWRCTRSNYIPVGENPKGIWVTYKRCCGVLLCTNGDCAVRMRPNQNYPTRATGMCPVCSIELRHHPCECAIMWVQHFVKDRCIIIHNGNHEHKIPHVKKPDHYGKQALKDIVMAAPRRTAQQLLVPTPGTNAESVRLVSSSFVNRDRLGYFRRSILKEMGITMPGVTDTFDQIKKFQTTFGIETLRLSNWHMSRMHMSVASEFMNQRLVDVHDLTGRQIGGCVPDVYQLCNHMTNECT</sequence>
<protein>
    <submittedName>
        <fullName evidence="1">Uncharacterized protein</fullName>
    </submittedName>
</protein>
<reference evidence="1" key="1">
    <citation type="submission" date="2015-04" db="EMBL/GenBank/DDBJ databases">
        <title>The genome sequence of the plant pathogenic Rhizarian Plasmodiophora brassicae reveals insights in its biotrophic life cycle and the origin of chitin synthesis.</title>
        <authorList>
            <person name="Schwelm A."/>
            <person name="Fogelqvist J."/>
            <person name="Knaust A."/>
            <person name="Julke S."/>
            <person name="Lilja T."/>
            <person name="Dhandapani V."/>
            <person name="Bonilla-Rosso G."/>
            <person name="Karlsson M."/>
            <person name="Shevchenko A."/>
            <person name="Choi S.R."/>
            <person name="Kim H.G."/>
            <person name="Park J.Y."/>
            <person name="Lim Y.P."/>
            <person name="Ludwig-Muller J."/>
            <person name="Dixelius C."/>
        </authorList>
    </citation>
    <scope>NUCLEOTIDE SEQUENCE</scope>
    <source>
        <tissue evidence="1">Potato root galls</tissue>
    </source>
</reference>
<evidence type="ECO:0000313" key="1">
    <source>
        <dbReference type="EMBL" id="CRZ06757.1"/>
    </source>
</evidence>
<proteinExistence type="predicted"/>
<organism evidence="1">
    <name type="scientific">Spongospora subterranea</name>
    <dbReference type="NCBI Taxonomy" id="70186"/>
    <lineage>
        <taxon>Eukaryota</taxon>
        <taxon>Sar</taxon>
        <taxon>Rhizaria</taxon>
        <taxon>Endomyxa</taxon>
        <taxon>Phytomyxea</taxon>
        <taxon>Plasmodiophorida</taxon>
        <taxon>Plasmodiophoridae</taxon>
        <taxon>Spongospora</taxon>
    </lineage>
</organism>
<dbReference type="EMBL" id="HACM01006315">
    <property type="protein sequence ID" value="CRZ06757.1"/>
    <property type="molecule type" value="Transcribed_RNA"/>
</dbReference>
<name>A0A0H5QYF7_9EUKA</name>
<dbReference type="AlphaFoldDB" id="A0A0H5QYF7"/>